<feature type="compositionally biased region" description="Polar residues" evidence="1">
    <location>
        <begin position="117"/>
        <end position="132"/>
    </location>
</feature>
<feature type="compositionally biased region" description="Low complexity" evidence="1">
    <location>
        <begin position="343"/>
        <end position="356"/>
    </location>
</feature>
<feature type="compositionally biased region" description="Low complexity" evidence="1">
    <location>
        <begin position="694"/>
        <end position="729"/>
    </location>
</feature>
<feature type="compositionally biased region" description="Basic and acidic residues" evidence="1">
    <location>
        <begin position="509"/>
        <end position="523"/>
    </location>
</feature>
<feature type="compositionally biased region" description="Pro residues" evidence="1">
    <location>
        <begin position="661"/>
        <end position="670"/>
    </location>
</feature>
<organism evidence="2 3">
    <name type="scientific">Leucosporidium creatinivorum</name>
    <dbReference type="NCBI Taxonomy" id="106004"/>
    <lineage>
        <taxon>Eukaryota</taxon>
        <taxon>Fungi</taxon>
        <taxon>Dikarya</taxon>
        <taxon>Basidiomycota</taxon>
        <taxon>Pucciniomycotina</taxon>
        <taxon>Microbotryomycetes</taxon>
        <taxon>Leucosporidiales</taxon>
        <taxon>Leucosporidium</taxon>
    </lineage>
</organism>
<feature type="compositionally biased region" description="Polar residues" evidence="1">
    <location>
        <begin position="418"/>
        <end position="439"/>
    </location>
</feature>
<proteinExistence type="predicted"/>
<name>A0A1Y2G4D0_9BASI</name>
<reference evidence="2 3" key="1">
    <citation type="submission" date="2016-07" db="EMBL/GenBank/DDBJ databases">
        <title>Pervasive Adenine N6-methylation of Active Genes in Fungi.</title>
        <authorList>
            <consortium name="DOE Joint Genome Institute"/>
            <person name="Mondo S.J."/>
            <person name="Dannebaum R.O."/>
            <person name="Kuo R.C."/>
            <person name="Labutti K."/>
            <person name="Haridas S."/>
            <person name="Kuo A."/>
            <person name="Salamov A."/>
            <person name="Ahrendt S.R."/>
            <person name="Lipzen A."/>
            <person name="Sullivan W."/>
            <person name="Andreopoulos W.B."/>
            <person name="Clum A."/>
            <person name="Lindquist E."/>
            <person name="Daum C."/>
            <person name="Ramamoorthy G.K."/>
            <person name="Gryganskyi A."/>
            <person name="Culley D."/>
            <person name="Magnuson J.K."/>
            <person name="James T.Y."/>
            <person name="O'Malley M.A."/>
            <person name="Stajich J.E."/>
            <person name="Spatafora J.W."/>
            <person name="Visel A."/>
            <person name="Grigoriev I.V."/>
        </authorList>
    </citation>
    <scope>NUCLEOTIDE SEQUENCE [LARGE SCALE GENOMIC DNA]</scope>
    <source>
        <strain evidence="2 3">62-1032</strain>
    </source>
</reference>
<dbReference type="InParanoid" id="A0A1Y2G4D0"/>
<keyword evidence="3" id="KW-1185">Reference proteome</keyword>
<gene>
    <name evidence="2" type="ORF">BCR35DRAFT_298911</name>
</gene>
<feature type="compositionally biased region" description="Polar residues" evidence="1">
    <location>
        <begin position="146"/>
        <end position="157"/>
    </location>
</feature>
<protein>
    <submittedName>
        <fullName evidence="2">Uncharacterized protein</fullName>
    </submittedName>
</protein>
<evidence type="ECO:0000313" key="2">
    <source>
        <dbReference type="EMBL" id="ORY91660.1"/>
    </source>
</evidence>
<feature type="compositionally biased region" description="Low complexity" evidence="1">
    <location>
        <begin position="445"/>
        <end position="469"/>
    </location>
</feature>
<feature type="region of interest" description="Disordered" evidence="1">
    <location>
        <begin position="244"/>
        <end position="823"/>
    </location>
</feature>
<feature type="compositionally biased region" description="Low complexity" evidence="1">
    <location>
        <begin position="296"/>
        <end position="309"/>
    </location>
</feature>
<accession>A0A1Y2G4D0</accession>
<evidence type="ECO:0000256" key="1">
    <source>
        <dbReference type="SAM" id="MobiDB-lite"/>
    </source>
</evidence>
<feature type="compositionally biased region" description="Basic and acidic residues" evidence="1">
    <location>
        <begin position="598"/>
        <end position="607"/>
    </location>
</feature>
<feature type="compositionally biased region" description="Low complexity" evidence="1">
    <location>
        <begin position="746"/>
        <end position="763"/>
    </location>
</feature>
<dbReference type="OrthoDB" id="2529533at2759"/>
<dbReference type="AlphaFoldDB" id="A0A1Y2G4D0"/>
<feature type="region of interest" description="Disordered" evidence="1">
    <location>
        <begin position="80"/>
        <end position="210"/>
    </location>
</feature>
<feature type="compositionally biased region" description="Low complexity" evidence="1">
    <location>
        <begin position="133"/>
        <end position="145"/>
    </location>
</feature>
<feature type="compositionally biased region" description="Low complexity" evidence="1">
    <location>
        <begin position="613"/>
        <end position="624"/>
    </location>
</feature>
<feature type="compositionally biased region" description="Polar residues" evidence="1">
    <location>
        <begin position="541"/>
        <end position="550"/>
    </location>
</feature>
<feature type="compositionally biased region" description="Polar residues" evidence="1">
    <location>
        <begin position="472"/>
        <end position="484"/>
    </location>
</feature>
<sequence length="823" mass="86471">MRLAASYQVHPHHQLDHEGATQQQEEVLDDEEVGRPNDPYTWERPLDTVHRHSRMLDAAPIPSSPAEFSRRLSRIPSAGMLDPFGFSLSAEPSPYDSALAYSNNPQTRQRASFLGPPQSNGPNSLGQTSPYPSTSSMQSMASGSSYPATSTGATSWASGDANGGQGGQPWLKPRSASMGDAGSSRAQIRSSLMPRPGNRSKLSGEINADTQSLAEIPMSAAGAVPKEADYSNSKLYQRTLKAQKALEKERAKAAAKGKVSKFDLPDKNATTKSERRQSSASSFMSDMPLPGRRSRSSLGWFRSSSEATLPIPPGPSFTPPLPTSRSVSQLPLPTPSPHPPSPALDASLQQQQQQAQRLNGASSNDRLRAYRASVGAAPPPRSVSPGDPRRQRQRSYDGPQQQQQYASTPSAMLPSNPPSGSSSRTNSEGATRPRQSSLVAPSAIPLSPDLSNPSPPSTSSGRPRVSPRSTLDVDSSQLARTPSPLSAAELESQPRPPRTDSIYASSKEPSFDQDHSSRGRPNERAPSPSPPSSESSPNSPVTPQSQSTTGLGLGVTDGSGPSLPPGAAPSQSYPVYGAEQPVRKRKSSLNMLLGAFGGKKEETEVQRDQMVNSMAQRQQQQAVSRPPPAAAPSPTPSSPTTRKKLGRGSFFSRSSAKEPIAPIPRPPPQARPSNSAPTSRSDRAPAPSFPTLPRSSNTSESTMASTASASTTLASSTTSSKLGKSKPTSSGGGFFSFGRSRAKTTSAASPNLSAPSPKPNNSSWTDLTNLGGRSGGKKDKELPMPPAASPVLGKQGKPAKTKSRWGGGGGGGDGYHPAPPAYA</sequence>
<feature type="compositionally biased region" description="Pro residues" evidence="1">
    <location>
        <begin position="310"/>
        <end position="322"/>
    </location>
</feature>
<feature type="compositionally biased region" description="Polar residues" evidence="1">
    <location>
        <begin position="100"/>
        <end position="110"/>
    </location>
</feature>
<dbReference type="Proteomes" id="UP000193467">
    <property type="component" value="Unassembled WGS sequence"/>
</dbReference>
<dbReference type="EMBL" id="MCGR01000002">
    <property type="protein sequence ID" value="ORY91660.1"/>
    <property type="molecule type" value="Genomic_DNA"/>
</dbReference>
<feature type="compositionally biased region" description="Pro residues" evidence="1">
    <location>
        <begin position="625"/>
        <end position="637"/>
    </location>
</feature>
<feature type="compositionally biased region" description="Polar residues" evidence="1">
    <location>
        <begin position="398"/>
        <end position="410"/>
    </location>
</feature>
<feature type="compositionally biased region" description="Pro residues" evidence="1">
    <location>
        <begin position="332"/>
        <end position="342"/>
    </location>
</feature>
<feature type="region of interest" description="Disordered" evidence="1">
    <location>
        <begin position="1"/>
        <end position="44"/>
    </location>
</feature>
<comment type="caution">
    <text evidence="2">The sequence shown here is derived from an EMBL/GenBank/DDBJ whole genome shotgun (WGS) entry which is preliminary data.</text>
</comment>
<evidence type="ECO:0000313" key="3">
    <source>
        <dbReference type="Proteomes" id="UP000193467"/>
    </source>
</evidence>
<feature type="compositionally biased region" description="Gly residues" evidence="1">
    <location>
        <begin position="805"/>
        <end position="814"/>
    </location>
</feature>